<keyword evidence="4" id="KW-1185">Reference proteome</keyword>
<dbReference type="EMBL" id="CP121646">
    <property type="protein sequence ID" value="WFU62798.1"/>
    <property type="molecule type" value="Genomic_DNA"/>
</dbReference>
<proteinExistence type="predicted"/>
<dbReference type="RefSeq" id="WP_310885438.1">
    <property type="nucleotide sequence ID" value="NZ_CP121646.1"/>
</dbReference>
<evidence type="ECO:0000256" key="2">
    <source>
        <dbReference type="SAM" id="Phobius"/>
    </source>
</evidence>
<reference evidence="3 4" key="1">
    <citation type="submission" date="2023-04" db="EMBL/GenBank/DDBJ databases">
        <title>Australian commercial rhizobial inoculants.</title>
        <authorList>
            <person name="Kohlmeier M.G."/>
            <person name="O'Hara G.W."/>
            <person name="Colombi E."/>
            <person name="Ramsay J.P."/>
            <person name="Terpolilli J."/>
        </authorList>
    </citation>
    <scope>NUCLEOTIDE SEQUENCE [LARGE SCALE GENOMIC DNA]</scope>
    <source>
        <strain evidence="3 4">CB627</strain>
    </source>
</reference>
<gene>
    <name evidence="3" type="ORF">QA636_36065</name>
</gene>
<evidence type="ECO:0000313" key="4">
    <source>
        <dbReference type="Proteomes" id="UP001221546"/>
    </source>
</evidence>
<name>A0ABY8JCE8_9BRAD</name>
<keyword evidence="2" id="KW-0472">Membrane</keyword>
<sequence>MRLIRFDLALMLLAPEVAEAMNPGVREHFTSAPNAVAPFEPIADHEAISSPGGSRRVYSQTTQATPVHPADKLRPAKPAEDSAILDARLACVIGQRFRQRSIATILDDREMLKMPAVVTPSICNAAAAPFGLLGAETLRWRKTDWIFASMVIIAFAAILVVI</sequence>
<organism evidence="3 4">
    <name type="scientific">Bradyrhizobium brasilense</name>
    <dbReference type="NCBI Taxonomy" id="1419277"/>
    <lineage>
        <taxon>Bacteria</taxon>
        <taxon>Pseudomonadati</taxon>
        <taxon>Pseudomonadota</taxon>
        <taxon>Alphaproteobacteria</taxon>
        <taxon>Hyphomicrobiales</taxon>
        <taxon>Nitrobacteraceae</taxon>
        <taxon>Bradyrhizobium</taxon>
    </lineage>
</organism>
<evidence type="ECO:0000256" key="1">
    <source>
        <dbReference type="SAM" id="MobiDB-lite"/>
    </source>
</evidence>
<feature type="transmembrane region" description="Helical" evidence="2">
    <location>
        <begin position="145"/>
        <end position="161"/>
    </location>
</feature>
<accession>A0ABY8JCE8</accession>
<keyword evidence="2" id="KW-0812">Transmembrane</keyword>
<evidence type="ECO:0000313" key="3">
    <source>
        <dbReference type="EMBL" id="WFU62798.1"/>
    </source>
</evidence>
<keyword evidence="2" id="KW-1133">Transmembrane helix</keyword>
<protein>
    <submittedName>
        <fullName evidence="3">Uncharacterized protein</fullName>
    </submittedName>
</protein>
<feature type="region of interest" description="Disordered" evidence="1">
    <location>
        <begin position="48"/>
        <end position="73"/>
    </location>
</feature>
<dbReference type="Proteomes" id="UP001221546">
    <property type="component" value="Chromosome"/>
</dbReference>